<dbReference type="AlphaFoldDB" id="A0AAD4CZP1"/>
<feature type="non-terminal residue" evidence="2">
    <location>
        <position position="55"/>
    </location>
</feature>
<keyword evidence="3" id="KW-1185">Reference proteome</keyword>
<comment type="caution">
    <text evidence="2">The sequence shown here is derived from an EMBL/GenBank/DDBJ whole genome shotgun (WGS) entry which is preliminary data.</text>
</comment>
<gene>
    <name evidence="2" type="ORF">BGZ95_008266</name>
</gene>
<dbReference type="Proteomes" id="UP001194580">
    <property type="component" value="Unassembled WGS sequence"/>
</dbReference>
<evidence type="ECO:0000313" key="2">
    <source>
        <dbReference type="EMBL" id="KAG0248003.1"/>
    </source>
</evidence>
<reference evidence="2" key="1">
    <citation type="journal article" date="2020" name="Fungal Divers.">
        <title>Resolving the Mortierellaceae phylogeny through synthesis of multi-gene phylogenetics and phylogenomics.</title>
        <authorList>
            <person name="Vandepol N."/>
            <person name="Liber J."/>
            <person name="Desiro A."/>
            <person name="Na H."/>
            <person name="Kennedy M."/>
            <person name="Barry K."/>
            <person name="Grigoriev I.V."/>
            <person name="Miller A.N."/>
            <person name="O'Donnell K."/>
            <person name="Stajich J.E."/>
            <person name="Bonito G."/>
        </authorList>
    </citation>
    <scope>NUCLEOTIDE SEQUENCE</scope>
    <source>
        <strain evidence="2">NRRL 28262</strain>
    </source>
</reference>
<evidence type="ECO:0000256" key="1">
    <source>
        <dbReference type="SAM" id="MobiDB-lite"/>
    </source>
</evidence>
<proteinExistence type="predicted"/>
<dbReference type="EMBL" id="JAAAIL010004276">
    <property type="protein sequence ID" value="KAG0248003.1"/>
    <property type="molecule type" value="Genomic_DNA"/>
</dbReference>
<name>A0AAD4CZP1_9FUNG</name>
<accession>A0AAD4CZP1</accession>
<organism evidence="2 3">
    <name type="scientific">Linnemannia exigua</name>
    <dbReference type="NCBI Taxonomy" id="604196"/>
    <lineage>
        <taxon>Eukaryota</taxon>
        <taxon>Fungi</taxon>
        <taxon>Fungi incertae sedis</taxon>
        <taxon>Mucoromycota</taxon>
        <taxon>Mortierellomycotina</taxon>
        <taxon>Mortierellomycetes</taxon>
        <taxon>Mortierellales</taxon>
        <taxon>Mortierellaceae</taxon>
        <taxon>Linnemannia</taxon>
    </lineage>
</organism>
<feature type="compositionally biased region" description="Basic and acidic residues" evidence="1">
    <location>
        <begin position="43"/>
        <end position="55"/>
    </location>
</feature>
<sequence length="55" mass="6376">RVCRQTYGRIPREPPTDAGASRPRRPSGQPLLCPHRKTRRHHEVVERGATRHEGR</sequence>
<feature type="region of interest" description="Disordered" evidence="1">
    <location>
        <begin position="1"/>
        <end position="55"/>
    </location>
</feature>
<feature type="non-terminal residue" evidence="2">
    <location>
        <position position="1"/>
    </location>
</feature>
<protein>
    <submittedName>
        <fullName evidence="2">Uncharacterized protein</fullName>
    </submittedName>
</protein>
<evidence type="ECO:0000313" key="3">
    <source>
        <dbReference type="Proteomes" id="UP001194580"/>
    </source>
</evidence>